<proteinExistence type="predicted"/>
<dbReference type="Proteomes" id="UP001165121">
    <property type="component" value="Unassembled WGS sequence"/>
</dbReference>
<comment type="caution">
    <text evidence="2">The sequence shown here is derived from an EMBL/GenBank/DDBJ whole genome shotgun (WGS) entry which is preliminary data.</text>
</comment>
<protein>
    <submittedName>
        <fullName evidence="2">Unnamed protein product</fullName>
    </submittedName>
</protein>
<evidence type="ECO:0000256" key="1">
    <source>
        <dbReference type="SAM" id="MobiDB-lite"/>
    </source>
</evidence>
<feature type="region of interest" description="Disordered" evidence="1">
    <location>
        <begin position="1"/>
        <end position="58"/>
    </location>
</feature>
<accession>A0A9W6XRR9</accession>
<organism evidence="2 3">
    <name type="scientific">Phytophthora fragariaefolia</name>
    <dbReference type="NCBI Taxonomy" id="1490495"/>
    <lineage>
        <taxon>Eukaryota</taxon>
        <taxon>Sar</taxon>
        <taxon>Stramenopiles</taxon>
        <taxon>Oomycota</taxon>
        <taxon>Peronosporomycetes</taxon>
        <taxon>Peronosporales</taxon>
        <taxon>Peronosporaceae</taxon>
        <taxon>Phytophthora</taxon>
    </lineage>
</organism>
<gene>
    <name evidence="2" type="ORF">Pfra01_001506900</name>
</gene>
<name>A0A9W6XRR9_9STRA</name>
<feature type="compositionally biased region" description="Polar residues" evidence="1">
    <location>
        <begin position="1"/>
        <end position="37"/>
    </location>
</feature>
<evidence type="ECO:0000313" key="2">
    <source>
        <dbReference type="EMBL" id="GMF43916.1"/>
    </source>
</evidence>
<dbReference type="EMBL" id="BSXT01001605">
    <property type="protein sequence ID" value="GMF43916.1"/>
    <property type="molecule type" value="Genomic_DNA"/>
</dbReference>
<keyword evidence="3" id="KW-1185">Reference proteome</keyword>
<dbReference type="AlphaFoldDB" id="A0A9W6XRR9"/>
<feature type="compositionally biased region" description="Basic and acidic residues" evidence="1">
    <location>
        <begin position="43"/>
        <end position="55"/>
    </location>
</feature>
<sequence>MEANSEDSTSGAESPPDGSNTTPVAETPASNASSTASVAPGSDRVEIRKKQKADPPKFNGKASEYLELWLLHIEEHFSVFAAEHDAPDSRFVDMVVPFLGTKAMSCDFDYKLLTKLYNLRFSSTQQDYTSTFMLLLSQTTMELTEIVKWWFYQQNLRSDTSCHISQNIPVTLLEAITHA</sequence>
<evidence type="ECO:0000313" key="3">
    <source>
        <dbReference type="Proteomes" id="UP001165121"/>
    </source>
</evidence>
<reference evidence="2" key="1">
    <citation type="submission" date="2023-04" db="EMBL/GenBank/DDBJ databases">
        <title>Phytophthora fragariaefolia NBRC 109709.</title>
        <authorList>
            <person name="Ichikawa N."/>
            <person name="Sato H."/>
            <person name="Tonouchi N."/>
        </authorList>
    </citation>
    <scope>NUCLEOTIDE SEQUENCE</scope>
    <source>
        <strain evidence="2">NBRC 109709</strain>
    </source>
</reference>